<dbReference type="Gene3D" id="3.30.2010.10">
    <property type="entry name" value="Metalloproteases ('zincins'), catalytic domain"/>
    <property type="match status" value="1"/>
</dbReference>
<dbReference type="EMBL" id="BMXF01000010">
    <property type="protein sequence ID" value="GHB88800.1"/>
    <property type="molecule type" value="Genomic_DNA"/>
</dbReference>
<keyword evidence="2" id="KW-0378">Hydrolase</keyword>
<name>A0A8J3DCF0_9BACT</name>
<comment type="caution">
    <text evidence="2">The sequence shown here is derived from an EMBL/GenBank/DDBJ whole genome shotgun (WGS) entry which is preliminary data.</text>
</comment>
<gene>
    <name evidence="2" type="ORF">GCM10007390_51120</name>
</gene>
<feature type="domain" description="YgjP-like metallopeptidase" evidence="1">
    <location>
        <begin position="32"/>
        <end position="236"/>
    </location>
</feature>
<dbReference type="CDD" id="cd07344">
    <property type="entry name" value="M48_yhfN_like"/>
    <property type="match status" value="1"/>
</dbReference>
<dbReference type="Proteomes" id="UP000598271">
    <property type="component" value="Unassembled WGS sequence"/>
</dbReference>
<evidence type="ECO:0000313" key="2">
    <source>
        <dbReference type="EMBL" id="GHB88800.1"/>
    </source>
</evidence>
<accession>A0A8J3DCF0</accession>
<proteinExistence type="predicted"/>
<keyword evidence="3" id="KW-1185">Reference proteome</keyword>
<dbReference type="RefSeq" id="WP_189569205.1">
    <property type="nucleotide sequence ID" value="NZ_BMXF01000010.1"/>
</dbReference>
<evidence type="ECO:0000313" key="3">
    <source>
        <dbReference type="Proteomes" id="UP000598271"/>
    </source>
</evidence>
<dbReference type="AlphaFoldDB" id="A0A8J3DCF0"/>
<dbReference type="PANTHER" id="PTHR30399">
    <property type="entry name" value="UNCHARACTERIZED PROTEIN YGJP"/>
    <property type="match status" value="1"/>
</dbReference>
<evidence type="ECO:0000259" key="1">
    <source>
        <dbReference type="Pfam" id="PF01863"/>
    </source>
</evidence>
<dbReference type="InterPro" id="IPR053136">
    <property type="entry name" value="UTP_pyrophosphatase-like"/>
</dbReference>
<sequence length="246" mass="29552">MNTKTPAGTEQITVSNITIDIVRKDIKNIHLAVYPPMGRVRIAAPFLVKDDAIRLFAISKLSWIRRQQRQFAGQERLPPREYKERESHYYQGKRYLLHIVEAEGWPKVILKNKTWIELYVRPGTTLEKRHALMTRWYRTQLKKQIPALIEKWEQIMDVQVNGWQVRQMKTRWGSCNPDQKKIRLNLELVKKPASCLEYIIVHEMVHLLERHHNEVFLAYMDRFLPHWRQLKAELNKLPVRHEEWGY</sequence>
<organism evidence="2 3">
    <name type="scientific">Persicitalea jodogahamensis</name>
    <dbReference type="NCBI Taxonomy" id="402147"/>
    <lineage>
        <taxon>Bacteria</taxon>
        <taxon>Pseudomonadati</taxon>
        <taxon>Bacteroidota</taxon>
        <taxon>Cytophagia</taxon>
        <taxon>Cytophagales</taxon>
        <taxon>Spirosomataceae</taxon>
        <taxon>Persicitalea</taxon>
    </lineage>
</organism>
<reference evidence="2 3" key="1">
    <citation type="journal article" date="2014" name="Int. J. Syst. Evol. Microbiol.">
        <title>Complete genome sequence of Corynebacterium casei LMG S-19264T (=DSM 44701T), isolated from a smear-ripened cheese.</title>
        <authorList>
            <consortium name="US DOE Joint Genome Institute (JGI-PGF)"/>
            <person name="Walter F."/>
            <person name="Albersmeier A."/>
            <person name="Kalinowski J."/>
            <person name="Ruckert C."/>
        </authorList>
    </citation>
    <scope>NUCLEOTIDE SEQUENCE [LARGE SCALE GENOMIC DNA]</scope>
    <source>
        <strain evidence="2 3">KCTC 12866</strain>
    </source>
</reference>
<dbReference type="InterPro" id="IPR002725">
    <property type="entry name" value="YgjP-like_metallopeptidase"/>
</dbReference>
<dbReference type="GO" id="GO:0016787">
    <property type="term" value="F:hydrolase activity"/>
    <property type="evidence" value="ECO:0007669"/>
    <property type="project" value="UniProtKB-KW"/>
</dbReference>
<protein>
    <submittedName>
        <fullName evidence="2">Metal-dependent hydrolase</fullName>
    </submittedName>
</protein>
<dbReference type="Pfam" id="PF01863">
    <property type="entry name" value="YgjP-like"/>
    <property type="match status" value="1"/>
</dbReference>
<dbReference type="PANTHER" id="PTHR30399:SF1">
    <property type="entry name" value="UTP PYROPHOSPHATASE"/>
    <property type="match status" value="1"/>
</dbReference>